<dbReference type="GO" id="GO:0015385">
    <property type="term" value="F:sodium:proton antiporter activity"/>
    <property type="evidence" value="ECO:0007669"/>
    <property type="project" value="TreeGrafter"/>
</dbReference>
<feature type="transmembrane region" description="Helical" evidence="6">
    <location>
        <begin position="153"/>
        <end position="173"/>
    </location>
</feature>
<feature type="transmembrane region" description="Helical" evidence="6">
    <location>
        <begin position="353"/>
        <end position="377"/>
    </location>
</feature>
<protein>
    <submittedName>
        <fullName evidence="7">Unannotated protein</fullName>
    </submittedName>
</protein>
<proteinExistence type="inferred from homology"/>
<keyword evidence="4 6" id="KW-1133">Transmembrane helix</keyword>
<feature type="transmembrane region" description="Helical" evidence="6">
    <location>
        <begin position="122"/>
        <end position="141"/>
    </location>
</feature>
<evidence type="ECO:0000256" key="4">
    <source>
        <dbReference type="ARBA" id="ARBA00022989"/>
    </source>
</evidence>
<evidence type="ECO:0000256" key="5">
    <source>
        <dbReference type="ARBA" id="ARBA00023136"/>
    </source>
</evidence>
<keyword evidence="5 6" id="KW-0472">Membrane</keyword>
<accession>A0A6J7EW89</accession>
<dbReference type="InterPro" id="IPR023171">
    <property type="entry name" value="Na/H_antiporter_dom_sf"/>
</dbReference>
<dbReference type="HAMAP" id="MF_01844">
    <property type="entry name" value="NhaA"/>
    <property type="match status" value="1"/>
</dbReference>
<evidence type="ECO:0000313" key="7">
    <source>
        <dbReference type="EMBL" id="CAB4887972.1"/>
    </source>
</evidence>
<organism evidence="7">
    <name type="scientific">freshwater metagenome</name>
    <dbReference type="NCBI Taxonomy" id="449393"/>
    <lineage>
        <taxon>unclassified sequences</taxon>
        <taxon>metagenomes</taxon>
        <taxon>ecological metagenomes</taxon>
    </lineage>
</organism>
<feature type="transmembrane region" description="Helical" evidence="6">
    <location>
        <begin position="256"/>
        <end position="276"/>
    </location>
</feature>
<dbReference type="PANTHER" id="PTHR30341:SF0">
    <property type="entry name" value="NA(+)_H(+) ANTIPORTER NHAA"/>
    <property type="match status" value="1"/>
</dbReference>
<evidence type="ECO:0000256" key="3">
    <source>
        <dbReference type="ARBA" id="ARBA00022692"/>
    </source>
</evidence>
<name>A0A6J7EW89_9ZZZZ</name>
<dbReference type="Gene3D" id="1.20.1530.10">
    <property type="entry name" value="Na+/H+ antiporter like domain"/>
    <property type="match status" value="1"/>
</dbReference>
<evidence type="ECO:0000256" key="6">
    <source>
        <dbReference type="SAM" id="Phobius"/>
    </source>
</evidence>
<feature type="transmembrane region" description="Helical" evidence="6">
    <location>
        <begin position="320"/>
        <end position="341"/>
    </location>
</feature>
<evidence type="ECO:0000256" key="2">
    <source>
        <dbReference type="ARBA" id="ARBA00022475"/>
    </source>
</evidence>
<evidence type="ECO:0000256" key="1">
    <source>
        <dbReference type="ARBA" id="ARBA00004429"/>
    </source>
</evidence>
<dbReference type="AlphaFoldDB" id="A0A6J7EW89"/>
<dbReference type="GO" id="GO:0005886">
    <property type="term" value="C:plasma membrane"/>
    <property type="evidence" value="ECO:0007669"/>
    <property type="project" value="UniProtKB-SubCell"/>
</dbReference>
<dbReference type="PANTHER" id="PTHR30341">
    <property type="entry name" value="SODIUM ION/PROTON ANTIPORTER NHAA-RELATED"/>
    <property type="match status" value="1"/>
</dbReference>
<keyword evidence="3 6" id="KW-0812">Transmembrane</keyword>
<dbReference type="GO" id="GO:0006885">
    <property type="term" value="P:regulation of pH"/>
    <property type="evidence" value="ECO:0007669"/>
    <property type="project" value="InterPro"/>
</dbReference>
<dbReference type="EMBL" id="CAFBMB010000003">
    <property type="protein sequence ID" value="CAB4887972.1"/>
    <property type="molecule type" value="Genomic_DNA"/>
</dbReference>
<sequence>MATERRVIHVFRSDRYAAIALAAAATLGLIVANSVAGPGLISLAQGHLGWASIGLDLSIAHWVTDGLLAVFFFIIAVELRFELTRGDLNTWHKAVAPAVAALGGVIVPIALYLAIAGPVAPGGWPIATATDIAFALGLVALVGRGLPTRIRAFLLALAVLDDLVAILIIALFFSHGLNLGALIGAAMAVIAACIVSASRGPRAVRYAVLAVLAALTWYLVVVSGVHGTIAGVALGLFMSPKVSAKIAHALVPVNNAVILPVFAFVAALVPFPAVSLDDLSPAFWGIGIALPVGKFVGIMAAGSLIALAGRKGTGVRGWDLATVALVAGIGFTVSLLMNELVFADNSELRAQGVLAVLSGSAVSIIIGGTFVSVRAGLARRRLRDR</sequence>
<keyword evidence="2" id="KW-1003">Cell membrane</keyword>
<reference evidence="7" key="1">
    <citation type="submission" date="2020-05" db="EMBL/GenBank/DDBJ databases">
        <authorList>
            <person name="Chiriac C."/>
            <person name="Salcher M."/>
            <person name="Ghai R."/>
            <person name="Kavagutti S V."/>
        </authorList>
    </citation>
    <scope>NUCLEOTIDE SEQUENCE</scope>
</reference>
<gene>
    <name evidence="7" type="ORF">UFOPK3516_00095</name>
</gene>
<feature type="transmembrane region" description="Helical" evidence="6">
    <location>
        <begin position="59"/>
        <end position="83"/>
    </location>
</feature>
<dbReference type="InterPro" id="IPR004670">
    <property type="entry name" value="NhaA"/>
</dbReference>
<comment type="subcellular location">
    <subcellularLocation>
        <location evidence="1">Cell inner membrane</location>
        <topology evidence="1">Multi-pass membrane protein</topology>
    </subcellularLocation>
</comment>
<dbReference type="Pfam" id="PF06965">
    <property type="entry name" value="Na_H_antiport_1"/>
    <property type="match status" value="1"/>
</dbReference>
<feature type="transmembrane region" description="Helical" evidence="6">
    <location>
        <begin position="95"/>
        <end position="116"/>
    </location>
</feature>
<feature type="transmembrane region" description="Helical" evidence="6">
    <location>
        <begin position="16"/>
        <end position="39"/>
    </location>
</feature>
<feature type="transmembrane region" description="Helical" evidence="6">
    <location>
        <begin position="282"/>
        <end position="308"/>
    </location>
</feature>